<dbReference type="RefSeq" id="WP_179910494.1">
    <property type="nucleotide sequence ID" value="NZ_CP058910.1"/>
</dbReference>
<evidence type="ECO:0000313" key="3">
    <source>
        <dbReference type="EMBL" id="QLH76557.1"/>
    </source>
</evidence>
<evidence type="ECO:0000259" key="2">
    <source>
        <dbReference type="SMART" id="SM00864"/>
    </source>
</evidence>
<dbReference type="SUPFAM" id="SSF52490">
    <property type="entry name" value="Tubulin nucleotide-binding domain-like"/>
    <property type="match status" value="1"/>
</dbReference>
<feature type="compositionally biased region" description="Low complexity" evidence="1">
    <location>
        <begin position="50"/>
        <end position="62"/>
    </location>
</feature>
<dbReference type="Proteomes" id="UP000509667">
    <property type="component" value="Chromosome"/>
</dbReference>
<evidence type="ECO:0000313" key="4">
    <source>
        <dbReference type="Proteomes" id="UP000509667"/>
    </source>
</evidence>
<dbReference type="Gene3D" id="3.40.50.1440">
    <property type="entry name" value="Tubulin/FtsZ, GTPase domain"/>
    <property type="match status" value="1"/>
</dbReference>
<dbReference type="InterPro" id="IPR036525">
    <property type="entry name" value="Tubulin/FtsZ_GTPase_sf"/>
</dbReference>
<dbReference type="GO" id="GO:0005525">
    <property type="term" value="F:GTP binding"/>
    <property type="evidence" value="ECO:0007669"/>
    <property type="project" value="InterPro"/>
</dbReference>
<protein>
    <submittedName>
        <fullName evidence="3">Cell division protein FtsZ</fullName>
    </submittedName>
</protein>
<dbReference type="GO" id="GO:0051301">
    <property type="term" value="P:cell division"/>
    <property type="evidence" value="ECO:0007669"/>
    <property type="project" value="UniProtKB-KW"/>
</dbReference>
<proteinExistence type="predicted"/>
<dbReference type="InterPro" id="IPR003008">
    <property type="entry name" value="Tubulin_FtsZ_GTPase"/>
</dbReference>
<name>A0A7D5NZ08_9EURY</name>
<feature type="domain" description="Tubulin/FtsZ GTPase" evidence="2">
    <location>
        <begin position="155"/>
        <end position="405"/>
    </location>
</feature>
<dbReference type="GeneID" id="56077041"/>
<reference evidence="3 4" key="1">
    <citation type="submission" date="2020-07" db="EMBL/GenBank/DDBJ databases">
        <title>Halosimplex pelagicum sp. nov. and Halosimplex rubrum sp. nov., isolated from salted brown alga Laminaria, and emended description of the genus Halosimplex.</title>
        <authorList>
            <person name="Cui H."/>
        </authorList>
    </citation>
    <scope>NUCLEOTIDE SEQUENCE [LARGE SCALE GENOMIC DNA]</scope>
    <source>
        <strain evidence="3 4">R27</strain>
    </source>
</reference>
<dbReference type="SMART" id="SM00864">
    <property type="entry name" value="Tubulin"/>
    <property type="match status" value="1"/>
</dbReference>
<dbReference type="AlphaFoldDB" id="A0A7D5NZ08"/>
<evidence type="ECO:0000256" key="1">
    <source>
        <dbReference type="SAM" id="MobiDB-lite"/>
    </source>
</evidence>
<gene>
    <name evidence="3" type="ORF">HZS55_04220</name>
</gene>
<dbReference type="EMBL" id="CP058910">
    <property type="protein sequence ID" value="QLH76557.1"/>
    <property type="molecule type" value="Genomic_DNA"/>
</dbReference>
<keyword evidence="4" id="KW-1185">Reference proteome</keyword>
<organism evidence="3 4">
    <name type="scientific">Halosimplex rubrum</name>
    <dbReference type="NCBI Taxonomy" id="869889"/>
    <lineage>
        <taxon>Archaea</taxon>
        <taxon>Methanobacteriati</taxon>
        <taxon>Methanobacteriota</taxon>
        <taxon>Stenosarchaea group</taxon>
        <taxon>Halobacteria</taxon>
        <taxon>Halobacteriales</taxon>
        <taxon>Haloarculaceae</taxon>
        <taxon>Halosimplex</taxon>
    </lineage>
</organism>
<feature type="region of interest" description="Disordered" evidence="1">
    <location>
        <begin position="42"/>
        <end position="148"/>
    </location>
</feature>
<keyword evidence="3" id="KW-0132">Cell division</keyword>
<feature type="compositionally biased region" description="Low complexity" evidence="1">
    <location>
        <begin position="81"/>
        <end position="91"/>
    </location>
</feature>
<dbReference type="OrthoDB" id="173645at2157"/>
<sequence>MDTTCKICFEEVAAPSLEAHLANQHGDSPASVREVYPEQYDELFVGDELAPGWADDAPADGNGESDGDRDDGGREDGEAGAGAARQASDSGSRTDRAVASGGSGSASARTREETGATGADGSRAGNAGEPRGTGTGSPAVGQDAPGAEGLQSGKKWLMIGVGGAGNHIIDAVLMRRDTLRERDEPLAGVWEGGLADYGSLNTNIAELGDTYYAREDRGYDRQQLLQNAMIAARKHNHQGAGRKWTVGRKLMQADFDGESNALRDRWDISANSLEASQAVMLVHSVTKGTGCGATPVLAENISEMAGQGVGLDDELAVTKPILSSVIIPEDDDFGGSEMVRGVAGMAHLSKAVDGIIPFDNQRLDEVGADISVAIDEERLNAYNPINYVDINRLLVAFLEAFTMSSTPQNYDQSATRQINGEVFDVPDSFRPAEPKYPADSDRDHQPAVIMAPVIGRSFASSFDRSTLSTLARTALFKGQLIDFDPSTAWGGSFMIYGPEEKMEEIAPLVNANELKDILSGEEFLDRGSTDPGQSVDLYVNQLVVPGIDSVHLWGVLWNPQIPSLGKMYDHVKELSEQSDSQQADNVRELWPLVESLFGAMGRDAMG</sequence>
<accession>A0A7D5NZ08</accession>
<dbReference type="Pfam" id="PF00091">
    <property type="entry name" value="Tubulin"/>
    <property type="match status" value="1"/>
</dbReference>
<keyword evidence="3" id="KW-0131">Cell cycle</keyword>
<dbReference type="KEGG" id="hrr:HZS55_04220"/>